<dbReference type="GO" id="GO:0046872">
    <property type="term" value="F:metal ion binding"/>
    <property type="evidence" value="ECO:0007669"/>
    <property type="project" value="InterPro"/>
</dbReference>
<feature type="domain" description="Flavodoxin-like" evidence="2">
    <location>
        <begin position="250"/>
        <end position="387"/>
    </location>
</feature>
<dbReference type="Proteomes" id="UP000199662">
    <property type="component" value="Unassembled WGS sequence"/>
</dbReference>
<dbReference type="PROSITE" id="PS50902">
    <property type="entry name" value="FLAVODOXIN_LIKE"/>
    <property type="match status" value="1"/>
</dbReference>
<keyword evidence="4" id="KW-1185">Reference proteome</keyword>
<dbReference type="STRING" id="84035.SAMN05660742_1111"/>
<dbReference type="GO" id="GO:0016651">
    <property type="term" value="F:oxidoreductase activity, acting on NAD(P)H"/>
    <property type="evidence" value="ECO:0007669"/>
    <property type="project" value="UniProtKB-ARBA"/>
</dbReference>
<dbReference type="SUPFAM" id="SSF56281">
    <property type="entry name" value="Metallo-hydrolase/oxidoreductase"/>
    <property type="match status" value="1"/>
</dbReference>
<dbReference type="Gene3D" id="3.40.50.360">
    <property type="match status" value="1"/>
</dbReference>
<name>A0A1H7A8G8_9FIRM</name>
<proteinExistence type="inferred from homology"/>
<dbReference type="SUPFAM" id="SSF52218">
    <property type="entry name" value="Flavoproteins"/>
    <property type="match status" value="1"/>
</dbReference>
<gene>
    <name evidence="3" type="ORF">SAMN05660742_1111</name>
</gene>
<reference evidence="4" key="1">
    <citation type="submission" date="2016-10" db="EMBL/GenBank/DDBJ databases">
        <authorList>
            <person name="Varghese N."/>
            <person name="Submissions S."/>
        </authorList>
    </citation>
    <scope>NUCLEOTIDE SEQUENCE [LARGE SCALE GENOMIC DNA]</scope>
    <source>
        <strain evidence="4">DSM 2179</strain>
    </source>
</reference>
<dbReference type="Pfam" id="PF00258">
    <property type="entry name" value="Flavodoxin_1"/>
    <property type="match status" value="1"/>
</dbReference>
<dbReference type="InterPro" id="IPR029039">
    <property type="entry name" value="Flavoprotein-like_sf"/>
</dbReference>
<dbReference type="SMART" id="SM00849">
    <property type="entry name" value="Lactamase_B"/>
    <property type="match status" value="1"/>
</dbReference>
<evidence type="ECO:0000313" key="4">
    <source>
        <dbReference type="Proteomes" id="UP000199662"/>
    </source>
</evidence>
<dbReference type="PANTHER" id="PTHR43717:SF1">
    <property type="entry name" value="ANAEROBIC NITRIC OXIDE REDUCTASE FLAVORUBREDOXIN"/>
    <property type="match status" value="1"/>
</dbReference>
<dbReference type="CDD" id="cd07709">
    <property type="entry name" value="flavodiiron_proteins_MBL-fold"/>
    <property type="match status" value="1"/>
</dbReference>
<dbReference type="PIRSF" id="PIRSF005243">
    <property type="entry name" value="ROO"/>
    <property type="match status" value="1"/>
</dbReference>
<dbReference type="PANTHER" id="PTHR43717">
    <property type="entry name" value="ANAEROBIC NITRIC OXIDE REDUCTASE FLAVORUBREDOXIN"/>
    <property type="match status" value="1"/>
</dbReference>
<dbReference type="InterPro" id="IPR045761">
    <property type="entry name" value="ODP_dom"/>
</dbReference>
<comment type="similarity">
    <text evidence="1">In the N-terminal section; belongs to the zinc metallo-hydrolase group 3 family.</text>
</comment>
<dbReference type="AlphaFoldDB" id="A0A1H7A8G8"/>
<dbReference type="InterPro" id="IPR016440">
    <property type="entry name" value="Rubredoxin-O_OxRdtase"/>
</dbReference>
<dbReference type="Gene3D" id="3.60.15.10">
    <property type="entry name" value="Ribonuclease Z/Hydroxyacylglutathione hydrolase-like"/>
    <property type="match status" value="1"/>
</dbReference>
<dbReference type="GO" id="GO:0009055">
    <property type="term" value="F:electron transfer activity"/>
    <property type="evidence" value="ECO:0007669"/>
    <property type="project" value="InterPro"/>
</dbReference>
<sequence>MMQAIEMKKGIYWVGAIDWALRNFHGYETSRGSTYNAYLIIDEKITLIDTVKEGFTDELMQRVSSIIDPSKIDYVISSHLERDHSGAIPAVMKYCPNATVVTSLPHGLKGLKSYYGEYKYQGVKAGDTISIGTRTLQFVTTPMLHWPDSMITYCPEEKILFSNDAFGQHYATSGRFDDECPISQVMEEAKKYYANILMLYGRQAEIAYKTVSGLDVEMIATGHGVNWRSHVKEILAGYKEWSTAIPETGAVVVFDSMWHSTEIMATAIAEAFTVKGIETKLYDLKVNHISDIVTEVLTSKYIAVGSPTLNNMMMPTVAEFLCYLRGLSPKNRQAFAFGSYGWGGQSIAQVEEELKKCGFTICLDKIRLENIPNQKQLAEITQKIIDL</sequence>
<accession>A0A1H7A8G8</accession>
<evidence type="ECO:0000259" key="2">
    <source>
        <dbReference type="PROSITE" id="PS50902"/>
    </source>
</evidence>
<dbReference type="EMBL" id="FNZK01000011">
    <property type="protein sequence ID" value="SEJ58372.1"/>
    <property type="molecule type" value="Genomic_DNA"/>
</dbReference>
<dbReference type="Pfam" id="PF19583">
    <property type="entry name" value="ODP"/>
    <property type="match status" value="1"/>
</dbReference>
<dbReference type="GO" id="GO:0010181">
    <property type="term" value="F:FMN binding"/>
    <property type="evidence" value="ECO:0007669"/>
    <property type="project" value="InterPro"/>
</dbReference>
<evidence type="ECO:0000313" key="3">
    <source>
        <dbReference type="EMBL" id="SEJ58372.1"/>
    </source>
</evidence>
<organism evidence="3 4">
    <name type="scientific">Propionispira arboris</name>
    <dbReference type="NCBI Taxonomy" id="84035"/>
    <lineage>
        <taxon>Bacteria</taxon>
        <taxon>Bacillati</taxon>
        <taxon>Bacillota</taxon>
        <taxon>Negativicutes</taxon>
        <taxon>Selenomonadales</taxon>
        <taxon>Selenomonadaceae</taxon>
        <taxon>Propionispira</taxon>
    </lineage>
</organism>
<dbReference type="InterPro" id="IPR008254">
    <property type="entry name" value="Flavodoxin/NO_synth"/>
</dbReference>
<dbReference type="InterPro" id="IPR001279">
    <property type="entry name" value="Metallo-B-lactamas"/>
</dbReference>
<dbReference type="InterPro" id="IPR036866">
    <property type="entry name" value="RibonucZ/Hydroxyglut_hydro"/>
</dbReference>
<evidence type="ECO:0000256" key="1">
    <source>
        <dbReference type="ARBA" id="ARBA00007121"/>
    </source>
</evidence>
<protein>
    <submittedName>
        <fullName evidence="3">Flavorubredoxin</fullName>
    </submittedName>
</protein>